<dbReference type="GO" id="GO:0005634">
    <property type="term" value="C:nucleus"/>
    <property type="evidence" value="ECO:0007669"/>
    <property type="project" value="UniProtKB-SubCell"/>
</dbReference>
<protein>
    <recommendedName>
        <fullName evidence="12">Homeobox domain-containing protein</fullName>
    </recommendedName>
</protein>
<dbReference type="Proteomes" id="UP001141552">
    <property type="component" value="Unassembled WGS sequence"/>
</dbReference>
<evidence type="ECO:0000256" key="11">
    <source>
        <dbReference type="SAM" id="MobiDB-lite"/>
    </source>
</evidence>
<evidence type="ECO:0000256" key="2">
    <source>
        <dbReference type="ARBA" id="ARBA00006074"/>
    </source>
</evidence>
<evidence type="ECO:0000256" key="8">
    <source>
        <dbReference type="PROSITE-ProRule" id="PRU00108"/>
    </source>
</evidence>
<dbReference type="InterPro" id="IPR001356">
    <property type="entry name" value="HD"/>
</dbReference>
<dbReference type="InterPro" id="IPR003106">
    <property type="entry name" value="Leu_zip_homeo"/>
</dbReference>
<feature type="domain" description="Homeobox" evidence="12">
    <location>
        <begin position="413"/>
        <end position="473"/>
    </location>
</feature>
<evidence type="ECO:0000256" key="9">
    <source>
        <dbReference type="RuleBase" id="RU000682"/>
    </source>
</evidence>
<dbReference type="PANTHER" id="PTHR45714:SF39">
    <property type="entry name" value="HOMEOBOX-LEUCINE ZIPPER PROTEIN HAT14"/>
    <property type="match status" value="1"/>
</dbReference>
<keyword evidence="4 8" id="KW-0238">DNA-binding</keyword>
<dbReference type="PROSITE" id="PS00027">
    <property type="entry name" value="HOMEOBOX_1"/>
    <property type="match status" value="1"/>
</dbReference>
<dbReference type="GO" id="GO:0043565">
    <property type="term" value="F:sequence-specific DNA binding"/>
    <property type="evidence" value="ECO:0007669"/>
    <property type="project" value="InterPro"/>
</dbReference>
<evidence type="ECO:0000313" key="14">
    <source>
        <dbReference type="Proteomes" id="UP001141552"/>
    </source>
</evidence>
<organism evidence="13 14">
    <name type="scientific">Turnera subulata</name>
    <dbReference type="NCBI Taxonomy" id="218843"/>
    <lineage>
        <taxon>Eukaryota</taxon>
        <taxon>Viridiplantae</taxon>
        <taxon>Streptophyta</taxon>
        <taxon>Embryophyta</taxon>
        <taxon>Tracheophyta</taxon>
        <taxon>Spermatophyta</taxon>
        <taxon>Magnoliopsida</taxon>
        <taxon>eudicotyledons</taxon>
        <taxon>Gunneridae</taxon>
        <taxon>Pentapetalae</taxon>
        <taxon>rosids</taxon>
        <taxon>fabids</taxon>
        <taxon>Malpighiales</taxon>
        <taxon>Passifloraceae</taxon>
        <taxon>Turnera</taxon>
    </lineage>
</organism>
<dbReference type="Pfam" id="PF00046">
    <property type="entry name" value="Homeodomain"/>
    <property type="match status" value="1"/>
</dbReference>
<evidence type="ECO:0000256" key="6">
    <source>
        <dbReference type="ARBA" id="ARBA00023163"/>
    </source>
</evidence>
<comment type="subcellular location">
    <subcellularLocation>
        <location evidence="1 8 9">Nucleus</location>
    </subcellularLocation>
</comment>
<gene>
    <name evidence="13" type="ORF">Tsubulata_029605</name>
</gene>
<proteinExistence type="inferred from homology"/>
<keyword evidence="10" id="KW-0175">Coiled coil</keyword>
<keyword evidence="14" id="KW-1185">Reference proteome</keyword>
<dbReference type="Pfam" id="PF02183">
    <property type="entry name" value="HALZ"/>
    <property type="match status" value="1"/>
</dbReference>
<sequence>MVQNRIVSCREPSIGPSPSPDFNNINFWQKVYNSVQDDDMSSGAPSDSGSDMAVSGSSRLDNEWGYVLSKSPKTRRKKTYTTTSTVYSSDLSEALSDISAALSLSSSSSSHESDGLNQELKKMDEELKMFELMSGMDDSLQNDSTSDIPWNNDGVDWVSPGSSEVETQANSNFDVNQEEKQTSNFQRPSLGMVFSSEEEAFKFYQNYADKMGFSVRKGKVQRLSDGTITKRHFLCSRQGFRSKKQSAKMTKYKRKETRTGCVASIQCKAENGKWMISHVCLEHNHQLERSRHTRESCNRTSEEEEEDRSNRASEILVGGLQTLPDNLKDKDAEVDHGLGNHSARKQSPVVAEPGRTDGPADKGAFDVNRSSAGDGEDGAALSSPNRAASSFQIGFGVRSGGRDSKRELEAFQNTLTRKKLRLSLEQSAFLEESFKEHHTLNPKQTLVLAKQLNLRPRQVELWFQNRRARRKLKQTEVDCEFLKRCCETLTEENRRLQKELQELRALKTSQPFYMQLPATTLTMCPSCERVATTTTTTPSSATTATAATAITPLSSTNNSTATNPRTLSLATNELFPLSHMPQSQPHPAAS</sequence>
<accession>A0A9Q0FFJ1</accession>
<dbReference type="OrthoDB" id="751756at2759"/>
<feature type="compositionally biased region" description="Polar residues" evidence="11">
    <location>
        <begin position="43"/>
        <end position="57"/>
    </location>
</feature>
<dbReference type="AlphaFoldDB" id="A0A9Q0FFJ1"/>
<evidence type="ECO:0000256" key="5">
    <source>
        <dbReference type="ARBA" id="ARBA00023155"/>
    </source>
</evidence>
<dbReference type="SUPFAM" id="SSF46689">
    <property type="entry name" value="Homeodomain-like"/>
    <property type="match status" value="1"/>
</dbReference>
<keyword evidence="3" id="KW-0805">Transcription regulation</keyword>
<evidence type="ECO:0000256" key="1">
    <source>
        <dbReference type="ARBA" id="ARBA00004123"/>
    </source>
</evidence>
<feature type="region of interest" description="Disordered" evidence="11">
    <location>
        <begin position="1"/>
        <end position="21"/>
    </location>
</feature>
<evidence type="ECO:0000256" key="7">
    <source>
        <dbReference type="ARBA" id="ARBA00023242"/>
    </source>
</evidence>
<dbReference type="PROSITE" id="PS50071">
    <property type="entry name" value="HOMEOBOX_2"/>
    <property type="match status" value="1"/>
</dbReference>
<dbReference type="Pfam" id="PF03101">
    <property type="entry name" value="FAR1"/>
    <property type="match status" value="1"/>
</dbReference>
<evidence type="ECO:0000259" key="12">
    <source>
        <dbReference type="PROSITE" id="PS50071"/>
    </source>
</evidence>
<dbReference type="EMBL" id="JAKUCV010005622">
    <property type="protein sequence ID" value="KAJ4830528.1"/>
    <property type="molecule type" value="Genomic_DNA"/>
</dbReference>
<dbReference type="SMART" id="SM00389">
    <property type="entry name" value="HOX"/>
    <property type="match status" value="1"/>
</dbReference>
<dbReference type="InterPro" id="IPR050762">
    <property type="entry name" value="HD-ZIP_Homeobox_LZ_Class_II"/>
</dbReference>
<reference evidence="13" key="1">
    <citation type="submission" date="2022-02" db="EMBL/GenBank/DDBJ databases">
        <authorList>
            <person name="Henning P.M."/>
            <person name="McCubbin A.G."/>
            <person name="Shore J.S."/>
        </authorList>
    </citation>
    <scope>NUCLEOTIDE SEQUENCE</scope>
    <source>
        <strain evidence="13">F60SS</strain>
        <tissue evidence="13">Leaves</tissue>
    </source>
</reference>
<feature type="region of interest" description="Disordered" evidence="11">
    <location>
        <begin position="36"/>
        <end position="57"/>
    </location>
</feature>
<comment type="caution">
    <text evidence="13">The sequence shown here is derived from an EMBL/GenBank/DDBJ whole genome shotgun (WGS) entry which is preliminary data.</text>
</comment>
<comment type="similarity">
    <text evidence="2">Belongs to the HD-ZIP homeobox family. Class II subfamily.</text>
</comment>
<dbReference type="CDD" id="cd00086">
    <property type="entry name" value="homeodomain"/>
    <property type="match status" value="1"/>
</dbReference>
<keyword evidence="7 8" id="KW-0539">Nucleus</keyword>
<dbReference type="InterPro" id="IPR009057">
    <property type="entry name" value="Homeodomain-like_sf"/>
</dbReference>
<keyword evidence="5 8" id="KW-0371">Homeobox</keyword>
<feature type="DNA-binding region" description="Homeobox" evidence="8">
    <location>
        <begin position="415"/>
        <end position="474"/>
    </location>
</feature>
<dbReference type="Gene3D" id="1.10.10.60">
    <property type="entry name" value="Homeodomain-like"/>
    <property type="match status" value="1"/>
</dbReference>
<evidence type="ECO:0000256" key="10">
    <source>
        <dbReference type="SAM" id="Coils"/>
    </source>
</evidence>
<dbReference type="PANTHER" id="PTHR45714">
    <property type="entry name" value="HOMEOBOX-LEUCINE ZIPPER PROTEIN HAT14"/>
    <property type="match status" value="1"/>
</dbReference>
<evidence type="ECO:0000256" key="3">
    <source>
        <dbReference type="ARBA" id="ARBA00023015"/>
    </source>
</evidence>
<dbReference type="InterPro" id="IPR017970">
    <property type="entry name" value="Homeobox_CS"/>
</dbReference>
<feature type="compositionally biased region" description="Basic and acidic residues" evidence="11">
    <location>
        <begin position="354"/>
        <end position="364"/>
    </location>
</feature>
<feature type="compositionally biased region" description="Basic and acidic residues" evidence="11">
    <location>
        <begin position="326"/>
        <end position="338"/>
    </location>
</feature>
<dbReference type="GO" id="GO:0000981">
    <property type="term" value="F:DNA-binding transcription factor activity, RNA polymerase II-specific"/>
    <property type="evidence" value="ECO:0007669"/>
    <property type="project" value="InterPro"/>
</dbReference>
<feature type="region of interest" description="Disordered" evidence="11">
    <location>
        <begin position="286"/>
        <end position="385"/>
    </location>
</feature>
<name>A0A9Q0FFJ1_9ROSI</name>
<dbReference type="InterPro" id="IPR004330">
    <property type="entry name" value="FAR1_DNA_bnd_dom"/>
</dbReference>
<keyword evidence="6" id="KW-0804">Transcription</keyword>
<feature type="coiled-coil region" evidence="10">
    <location>
        <begin position="472"/>
        <end position="509"/>
    </location>
</feature>
<evidence type="ECO:0000256" key="4">
    <source>
        <dbReference type="ARBA" id="ARBA00023125"/>
    </source>
</evidence>
<evidence type="ECO:0000313" key="13">
    <source>
        <dbReference type="EMBL" id="KAJ4830528.1"/>
    </source>
</evidence>
<feature type="compositionally biased region" description="Basic and acidic residues" evidence="11">
    <location>
        <begin position="286"/>
        <end position="301"/>
    </location>
</feature>
<dbReference type="SMART" id="SM00340">
    <property type="entry name" value="HALZ"/>
    <property type="match status" value="1"/>
</dbReference>
<reference evidence="13" key="2">
    <citation type="journal article" date="2023" name="Plants (Basel)">
        <title>Annotation of the Turnera subulata (Passifloraceae) Draft Genome Reveals the S-Locus Evolved after the Divergence of Turneroideae from Passifloroideae in a Stepwise Manner.</title>
        <authorList>
            <person name="Henning P.M."/>
            <person name="Roalson E.H."/>
            <person name="Mir W."/>
            <person name="McCubbin A.G."/>
            <person name="Shore J.S."/>
        </authorList>
    </citation>
    <scope>NUCLEOTIDE SEQUENCE</scope>
    <source>
        <strain evidence="13">F60SS</strain>
    </source>
</reference>